<name>A0A3A4B7R4_9ACTN</name>
<feature type="transmembrane region" description="Helical" evidence="8">
    <location>
        <begin position="230"/>
        <end position="256"/>
    </location>
</feature>
<feature type="compositionally biased region" description="Basic and acidic residues" evidence="7">
    <location>
        <begin position="541"/>
        <end position="568"/>
    </location>
</feature>
<keyword evidence="4 8" id="KW-0812">Transmembrane</keyword>
<comment type="subcellular location">
    <subcellularLocation>
        <location evidence="1">Cell membrane</location>
        <topology evidence="1">Multi-pass membrane protein</topology>
    </subcellularLocation>
</comment>
<dbReference type="RefSeq" id="WP_119926493.1">
    <property type="nucleotide sequence ID" value="NZ_QZEY01000003.1"/>
</dbReference>
<evidence type="ECO:0000256" key="7">
    <source>
        <dbReference type="SAM" id="MobiDB-lite"/>
    </source>
</evidence>
<dbReference type="GO" id="GO:0005886">
    <property type="term" value="C:plasma membrane"/>
    <property type="evidence" value="ECO:0007669"/>
    <property type="project" value="UniProtKB-SubCell"/>
</dbReference>
<organism evidence="10 11">
    <name type="scientific">Bailinhaonella thermotolerans</name>
    <dbReference type="NCBI Taxonomy" id="1070861"/>
    <lineage>
        <taxon>Bacteria</taxon>
        <taxon>Bacillati</taxon>
        <taxon>Actinomycetota</taxon>
        <taxon>Actinomycetes</taxon>
        <taxon>Streptosporangiales</taxon>
        <taxon>Streptosporangiaceae</taxon>
        <taxon>Bailinhaonella</taxon>
    </lineage>
</organism>
<evidence type="ECO:0000313" key="11">
    <source>
        <dbReference type="Proteomes" id="UP000265768"/>
    </source>
</evidence>
<keyword evidence="6 8" id="KW-0472">Membrane</keyword>
<evidence type="ECO:0000256" key="3">
    <source>
        <dbReference type="ARBA" id="ARBA00022475"/>
    </source>
</evidence>
<feature type="transmembrane region" description="Helical" evidence="8">
    <location>
        <begin position="661"/>
        <end position="678"/>
    </location>
</feature>
<evidence type="ECO:0000256" key="4">
    <source>
        <dbReference type="ARBA" id="ARBA00022692"/>
    </source>
</evidence>
<evidence type="ECO:0000259" key="9">
    <source>
        <dbReference type="PROSITE" id="PS50156"/>
    </source>
</evidence>
<feature type="domain" description="SSD" evidence="9">
    <location>
        <begin position="202"/>
        <end position="333"/>
    </location>
</feature>
<dbReference type="PROSITE" id="PS50156">
    <property type="entry name" value="SSD"/>
    <property type="match status" value="1"/>
</dbReference>
<gene>
    <name evidence="10" type="ORF">D5H75_12275</name>
</gene>
<dbReference type="EMBL" id="QZEY01000003">
    <property type="protein sequence ID" value="RJL33534.1"/>
    <property type="molecule type" value="Genomic_DNA"/>
</dbReference>
<evidence type="ECO:0000256" key="2">
    <source>
        <dbReference type="ARBA" id="ARBA00010157"/>
    </source>
</evidence>
<keyword evidence="3" id="KW-1003">Cell membrane</keyword>
<dbReference type="InterPro" id="IPR050545">
    <property type="entry name" value="Mycobact_MmpL"/>
</dbReference>
<dbReference type="PANTHER" id="PTHR33406:SF11">
    <property type="entry name" value="MEMBRANE PROTEIN SCO6666-RELATED"/>
    <property type="match status" value="1"/>
</dbReference>
<evidence type="ECO:0000256" key="8">
    <source>
        <dbReference type="SAM" id="Phobius"/>
    </source>
</evidence>
<dbReference type="OrthoDB" id="7051771at2"/>
<sequence>MAGRRRRGPIGGLVRRRRLVLALAAIGLVVASLFGHDVHDRLIVGGANPEGAESERANAWLARHFGAGTPHLVLIARAGRPVDEPGVAAAGRGLAERLRRDPEVAQVTSYWTTPAPALRSRDGRAGLVLVRLHGDEAEVPSAAARVAPGVRGRQGPLTVSVTGEAQVKVEAERRSEQDLRRAELVAAPLTLLILLLVFGGLVAAALPVLMGLLAVTGTMAVLRVLTDLTLVSVFAMSIATALGFALAVDYSLFIVTRYREELARGRPPYDAIVTTMRTTGRAMLFSAATVVLSLSALLLFPVPTLRSIAYGGITVTLLAALSSLVVLPALLSVLGPRIDALRVPGRVITPRGPGIWGRTARVVMRRPLLVAVPLTVLLLALAAPFTQVKFGVFDDRLLPAAAPAAQTAQTLRQDFDAQATVGATMIALPALKGPHAATHLAAYASRLTGIEGVREVATATGTYPRPRPCEGGRRSRLHAVSTQGEPGAKPRPASAGRTAKALKAAKAAEPEKGPEKGPEKAEQAEQAAKPEETGKTATSEKAAKARDREERREAGSPGERGARAERAARAGAPEPGGGRGPRDGRAGDVAGCGPIASGWGGSRYIGAGGAWVSVTLDGEPYTAESGAVVERIRRTEAPGPLLVGGPSAQLVDTRDAIGDRLGAALGLVAVTTLGLILLLTGSPVLAVKALVLNALSLTVTFGVLVHIFQEGHLLWMVGDVAVSGTTDVLVPSLLFCVAFGLSLDYEVFLLSRITEEHRRVRDTTEAVALGLDRTGRLFTSAAVVFAVVMICLATSGLVLLKMVGVGLALAVLLDATLIRGLLVPAVMRLAGPANWWTPWPVARPRIPPAPAPAPVPARP</sequence>
<dbReference type="Proteomes" id="UP000265768">
    <property type="component" value="Unassembled WGS sequence"/>
</dbReference>
<dbReference type="PANTHER" id="PTHR33406">
    <property type="entry name" value="MEMBRANE PROTEIN MJ1562-RELATED"/>
    <property type="match status" value="1"/>
</dbReference>
<feature type="transmembrane region" description="Helical" evidence="8">
    <location>
        <begin position="282"/>
        <end position="302"/>
    </location>
</feature>
<feature type="region of interest" description="Disordered" evidence="7">
    <location>
        <begin position="458"/>
        <end position="589"/>
    </location>
</feature>
<feature type="transmembrane region" description="Helical" evidence="8">
    <location>
        <begin position="777"/>
        <end position="800"/>
    </location>
</feature>
<dbReference type="SUPFAM" id="SSF82866">
    <property type="entry name" value="Multidrug efflux transporter AcrB transmembrane domain"/>
    <property type="match status" value="2"/>
</dbReference>
<feature type="transmembrane region" description="Helical" evidence="8">
    <location>
        <begin position="184"/>
        <end position="210"/>
    </location>
</feature>
<feature type="transmembrane region" description="Helical" evidence="8">
    <location>
        <begin position="368"/>
        <end position="386"/>
    </location>
</feature>
<dbReference type="InterPro" id="IPR004869">
    <property type="entry name" value="MMPL_dom"/>
</dbReference>
<evidence type="ECO:0000313" key="10">
    <source>
        <dbReference type="EMBL" id="RJL33534.1"/>
    </source>
</evidence>
<dbReference type="InterPro" id="IPR000731">
    <property type="entry name" value="SSD"/>
</dbReference>
<feature type="transmembrane region" description="Helical" evidence="8">
    <location>
        <begin position="728"/>
        <end position="751"/>
    </location>
</feature>
<evidence type="ECO:0000256" key="6">
    <source>
        <dbReference type="ARBA" id="ARBA00023136"/>
    </source>
</evidence>
<evidence type="ECO:0000256" key="5">
    <source>
        <dbReference type="ARBA" id="ARBA00022989"/>
    </source>
</evidence>
<evidence type="ECO:0000256" key="1">
    <source>
        <dbReference type="ARBA" id="ARBA00004651"/>
    </source>
</evidence>
<keyword evidence="5 8" id="KW-1133">Transmembrane helix</keyword>
<feature type="compositionally biased region" description="Basic and acidic residues" evidence="7">
    <location>
        <begin position="506"/>
        <end position="534"/>
    </location>
</feature>
<dbReference type="Gene3D" id="1.20.1640.10">
    <property type="entry name" value="Multidrug efflux transporter AcrB transmembrane domain"/>
    <property type="match status" value="2"/>
</dbReference>
<accession>A0A3A4B7R4</accession>
<comment type="similarity">
    <text evidence="2">Belongs to the resistance-nodulation-cell division (RND) (TC 2.A.6) family. MmpL subfamily.</text>
</comment>
<reference evidence="10 11" key="1">
    <citation type="submission" date="2018-09" db="EMBL/GenBank/DDBJ databases">
        <title>YIM 75507 draft genome.</title>
        <authorList>
            <person name="Tang S."/>
            <person name="Feng Y."/>
        </authorList>
    </citation>
    <scope>NUCLEOTIDE SEQUENCE [LARGE SCALE GENOMIC DNA]</scope>
    <source>
        <strain evidence="10 11">YIM 75507</strain>
    </source>
</reference>
<proteinExistence type="inferred from homology"/>
<protein>
    <submittedName>
        <fullName evidence="10">MMPL family transporter</fullName>
    </submittedName>
</protein>
<feature type="transmembrane region" description="Helical" evidence="8">
    <location>
        <begin position="690"/>
        <end position="708"/>
    </location>
</feature>
<dbReference type="Pfam" id="PF03176">
    <property type="entry name" value="MMPL"/>
    <property type="match status" value="2"/>
</dbReference>
<feature type="transmembrane region" description="Helical" evidence="8">
    <location>
        <begin position="806"/>
        <end position="827"/>
    </location>
</feature>
<dbReference type="AlphaFoldDB" id="A0A3A4B7R4"/>
<comment type="caution">
    <text evidence="10">The sequence shown here is derived from an EMBL/GenBank/DDBJ whole genome shotgun (WGS) entry which is preliminary data.</text>
</comment>
<feature type="transmembrane region" description="Helical" evidence="8">
    <location>
        <begin position="308"/>
        <end position="334"/>
    </location>
</feature>
<keyword evidence="11" id="KW-1185">Reference proteome</keyword>